<dbReference type="Proteomes" id="UP000235661">
    <property type="component" value="Unassembled WGS sequence"/>
</dbReference>
<reference evidence="1 2" key="1">
    <citation type="submission" date="2017-09" db="EMBL/GenBank/DDBJ databases">
        <title>Bacterial strain isolated from the female urinary microbiota.</title>
        <authorList>
            <person name="Thomas-White K."/>
            <person name="Kumar N."/>
            <person name="Forster S."/>
            <person name="Putonti C."/>
            <person name="Lawley T."/>
            <person name="Wolfe A.J."/>
        </authorList>
    </citation>
    <scope>NUCLEOTIDE SEQUENCE [LARGE SCALE GENOMIC DNA]</scope>
    <source>
        <strain evidence="1 2">UMB0818</strain>
    </source>
</reference>
<name>A0A2N6Q601_9BACT</name>
<comment type="caution">
    <text evidence="1">The sequence shown here is derived from an EMBL/GenBank/DDBJ whole genome shotgun (WGS) entry which is preliminary data.</text>
</comment>
<dbReference type="EMBL" id="PNGI01000010">
    <property type="protein sequence ID" value="PMC10403.1"/>
    <property type="molecule type" value="Genomic_DNA"/>
</dbReference>
<evidence type="ECO:0000313" key="1">
    <source>
        <dbReference type="EMBL" id="PMC10403.1"/>
    </source>
</evidence>
<proteinExistence type="predicted"/>
<organism evidence="1 2">
    <name type="scientific">Hoylesella timonensis</name>
    <dbReference type="NCBI Taxonomy" id="386414"/>
    <lineage>
        <taxon>Bacteria</taxon>
        <taxon>Pseudomonadati</taxon>
        <taxon>Bacteroidota</taxon>
        <taxon>Bacteroidia</taxon>
        <taxon>Bacteroidales</taxon>
        <taxon>Prevotellaceae</taxon>
        <taxon>Hoylesella</taxon>
    </lineage>
</organism>
<evidence type="ECO:0000313" key="2">
    <source>
        <dbReference type="Proteomes" id="UP000235661"/>
    </source>
</evidence>
<sequence>MFVIHYIKAILLQIYIKIAIYKLVGIKKSAFSLELSLFSGCNNNAPSINEQHLLILLLLGKGINYFCPIILPKNDH</sequence>
<accession>A0A2N6Q601</accession>
<dbReference type="AlphaFoldDB" id="A0A2N6Q601"/>
<protein>
    <submittedName>
        <fullName evidence="1">Uncharacterized protein</fullName>
    </submittedName>
</protein>
<gene>
    <name evidence="1" type="ORF">CJ232_06180</name>
</gene>